<feature type="binding site" evidence="13">
    <location>
        <begin position="200"/>
        <end position="203"/>
    </location>
    <ligand>
        <name>NADP(+)</name>
        <dbReference type="ChEBI" id="CHEBI:58349"/>
    </ligand>
</feature>
<reference evidence="16" key="1">
    <citation type="submission" date="2022-11" db="UniProtKB">
        <authorList>
            <consortium name="WormBaseParasite"/>
        </authorList>
    </citation>
    <scope>IDENTIFICATION</scope>
</reference>
<evidence type="ECO:0000256" key="12">
    <source>
        <dbReference type="PIRSR" id="PIRSR000362-1"/>
    </source>
</evidence>
<dbReference type="Pfam" id="PF07992">
    <property type="entry name" value="Pyr_redox_2"/>
    <property type="match status" value="1"/>
</dbReference>
<feature type="binding site" evidence="12">
    <location>
        <begin position="413"/>
        <end position="415"/>
    </location>
    <ligand>
        <name>FAD</name>
        <dbReference type="ChEBI" id="CHEBI:57692"/>
    </ligand>
</feature>
<evidence type="ECO:0000256" key="13">
    <source>
        <dbReference type="PIRSR" id="PIRSR000362-2"/>
    </source>
</evidence>
<comment type="similarity">
    <text evidence="3 11">Belongs to the ferredoxin--NADP reductase type 1 family.</text>
</comment>
<evidence type="ECO:0000256" key="3">
    <source>
        <dbReference type="ARBA" id="ARBA00008312"/>
    </source>
</evidence>
<evidence type="ECO:0000256" key="2">
    <source>
        <dbReference type="ARBA" id="ARBA00004731"/>
    </source>
</evidence>
<organism evidence="15 16">
    <name type="scientific">Plectus sambesii</name>
    <dbReference type="NCBI Taxonomy" id="2011161"/>
    <lineage>
        <taxon>Eukaryota</taxon>
        <taxon>Metazoa</taxon>
        <taxon>Ecdysozoa</taxon>
        <taxon>Nematoda</taxon>
        <taxon>Chromadorea</taxon>
        <taxon>Plectida</taxon>
        <taxon>Plectina</taxon>
        <taxon>Plectoidea</taxon>
        <taxon>Plectidae</taxon>
        <taxon>Plectus</taxon>
    </lineage>
</organism>
<comment type="subcellular location">
    <subcellularLocation>
        <location evidence="11">Mitochondrion</location>
    </subcellularLocation>
</comment>
<keyword evidence="11" id="KW-0496">Mitochondrion</keyword>
<dbReference type="PANTHER" id="PTHR48467:SF1">
    <property type="entry name" value="GLUTAMATE SYNTHASE 1 [NADH], CHLOROPLASTIC-LIKE"/>
    <property type="match status" value="1"/>
</dbReference>
<evidence type="ECO:0000256" key="8">
    <source>
        <dbReference type="ARBA" id="ARBA00022857"/>
    </source>
</evidence>
<evidence type="ECO:0000256" key="7">
    <source>
        <dbReference type="ARBA" id="ARBA00022827"/>
    </source>
</evidence>
<comment type="pathway">
    <text evidence="2">Steroid metabolism; cholesterol metabolism.</text>
</comment>
<comment type="catalytic activity">
    <reaction evidence="10 11">
        <text>2 reduced [adrenodoxin] + NADP(+) + H(+) = 2 oxidized [adrenodoxin] + NADPH</text>
        <dbReference type="Rhea" id="RHEA:42312"/>
        <dbReference type="Rhea" id="RHEA-COMP:9998"/>
        <dbReference type="Rhea" id="RHEA-COMP:9999"/>
        <dbReference type="ChEBI" id="CHEBI:15378"/>
        <dbReference type="ChEBI" id="CHEBI:33737"/>
        <dbReference type="ChEBI" id="CHEBI:33738"/>
        <dbReference type="ChEBI" id="CHEBI:57783"/>
        <dbReference type="ChEBI" id="CHEBI:58349"/>
        <dbReference type="EC" id="1.18.1.6"/>
    </reaction>
</comment>
<evidence type="ECO:0000256" key="9">
    <source>
        <dbReference type="ARBA" id="ARBA00023002"/>
    </source>
</evidence>
<keyword evidence="8 11" id="KW-0521">NADP</keyword>
<feature type="binding site" evidence="12">
    <location>
        <position position="62"/>
    </location>
    <ligand>
        <name>FAD</name>
        <dbReference type="ChEBI" id="CHEBI:57692"/>
    </ligand>
</feature>
<evidence type="ECO:0000256" key="6">
    <source>
        <dbReference type="ARBA" id="ARBA00022630"/>
    </source>
</evidence>
<name>A0A914W810_9BILA</name>
<feature type="binding site" evidence="12">
    <location>
        <position position="91"/>
    </location>
    <ligand>
        <name>FAD</name>
        <dbReference type="ChEBI" id="CHEBI:57692"/>
    </ligand>
</feature>
<dbReference type="GO" id="GO:0005739">
    <property type="term" value="C:mitochondrion"/>
    <property type="evidence" value="ECO:0007669"/>
    <property type="project" value="UniProtKB-SubCell"/>
</dbReference>
<evidence type="ECO:0000256" key="1">
    <source>
        <dbReference type="ARBA" id="ARBA00001974"/>
    </source>
</evidence>
<dbReference type="EC" id="1.18.1.6" evidence="4 11"/>
<evidence type="ECO:0000256" key="10">
    <source>
        <dbReference type="ARBA" id="ARBA00048933"/>
    </source>
</evidence>
<feature type="binding site" evidence="13">
    <location>
        <position position="413"/>
    </location>
    <ligand>
        <name>NADP(+)</name>
        <dbReference type="ChEBI" id="CHEBI:58349"/>
    </ligand>
</feature>
<keyword evidence="6 11" id="KW-0285">Flavoprotein</keyword>
<feature type="binding site" evidence="12">
    <location>
        <position position="406"/>
    </location>
    <ligand>
        <name>FAD</name>
        <dbReference type="ChEBI" id="CHEBI:57692"/>
    </ligand>
</feature>
<dbReference type="WBParaSite" id="PSAMB.scaffold3495size18043.g21766.t1">
    <property type="protein sequence ID" value="PSAMB.scaffold3495size18043.g21766.t1"/>
    <property type="gene ID" value="PSAMB.scaffold3495size18043.g21766"/>
</dbReference>
<dbReference type="PRINTS" id="PR00419">
    <property type="entry name" value="ADXRDTASE"/>
</dbReference>
<proteinExistence type="inferred from homology"/>
<dbReference type="GO" id="GO:0016491">
    <property type="term" value="F:oxidoreductase activity"/>
    <property type="evidence" value="ECO:0007669"/>
    <property type="project" value="UniProtKB-KW"/>
</dbReference>
<dbReference type="InterPro" id="IPR023753">
    <property type="entry name" value="FAD/NAD-binding_dom"/>
</dbReference>
<feature type="domain" description="FAD/NAD(P)-binding" evidence="14">
    <location>
        <begin position="53"/>
        <end position="211"/>
    </location>
</feature>
<dbReference type="Proteomes" id="UP000887566">
    <property type="component" value="Unplaced"/>
</dbReference>
<dbReference type="AlphaFoldDB" id="A0A914W810"/>
<dbReference type="PIRSF" id="PIRSF000362">
    <property type="entry name" value="FNR"/>
    <property type="match status" value="1"/>
</dbReference>
<keyword evidence="7 11" id="KW-0274">FAD</keyword>
<dbReference type="InterPro" id="IPR021163">
    <property type="entry name" value="Ferredox_Rdtase_adrenod"/>
</dbReference>
<dbReference type="InterPro" id="IPR036188">
    <property type="entry name" value="FAD/NAD-bd_sf"/>
</dbReference>
<evidence type="ECO:0000256" key="4">
    <source>
        <dbReference type="ARBA" id="ARBA00013219"/>
    </source>
</evidence>
<dbReference type="InterPro" id="IPR055275">
    <property type="entry name" value="Ferredox_Rdtase"/>
</dbReference>
<comment type="cofactor">
    <cofactor evidence="1 11 12">
        <name>FAD</name>
        <dbReference type="ChEBI" id="CHEBI:57692"/>
    </cofactor>
</comment>
<feature type="binding site" evidence="12">
    <location>
        <position position="129"/>
    </location>
    <ligand>
        <name>FAD</name>
        <dbReference type="ChEBI" id="CHEBI:57692"/>
    </ligand>
</feature>
<keyword evidence="15" id="KW-1185">Reference proteome</keyword>
<feature type="binding site" evidence="13">
    <location>
        <begin position="244"/>
        <end position="245"/>
    </location>
    <ligand>
        <name>NADP(+)</name>
        <dbReference type="ChEBI" id="CHEBI:58349"/>
    </ligand>
</feature>
<sequence length="512" mass="56154">MTADGVINRMATGAQCQLLRAPSIRIAMRRLVAGRRSWHGWRRFSSSTAQPVRIAVVGSGPAGFYVAGSLLRQLPAATVDIFDKQPVPFGLVRFGVAPDHPEVKNCIHQFEQLFDKSDGRVNLFCNVAIGSDLTVEELRADYHAVVMAYGAERERRLGVPGEQAANCISGRSFVGWYNGLPQDRHLAIDFDTDTAIVIGHGNVALDCARVLLSPLDRLASTDLSDYALEALAKSRVERVILVGRRGPLQVSFTIKELRELVNLPGSTAIVESTDLEATRDIVASLPRPRRRLTELMLKAADAKLKSDQTKSWQLLFRRTPLQVLTAAERVSGARFGMNDLVDPLTEKARAVITDREETIQCGLILYSIGYQTIVLPGLPFNQSGHVIRTIDGCRVEDLPGVYATGWCARGPTGVIASTQAEAKATADLICADVESGALQRREDRPGTEGTKRRLMERRVQWISWDDWRRVDCTEREMGQVRGKPREKLTSVMDIVRVARGTGGSSADGGGGV</sequence>
<dbReference type="Gene3D" id="3.50.50.60">
    <property type="entry name" value="FAD/NAD(P)-binding domain"/>
    <property type="match status" value="1"/>
</dbReference>
<evidence type="ECO:0000256" key="11">
    <source>
        <dbReference type="PIRNR" id="PIRNR000362"/>
    </source>
</evidence>
<dbReference type="SUPFAM" id="SSF51971">
    <property type="entry name" value="Nucleotide-binding domain"/>
    <property type="match status" value="2"/>
</dbReference>
<accession>A0A914W810</accession>
<feature type="binding site" evidence="13">
    <location>
        <position position="256"/>
    </location>
    <ligand>
        <name>NADP(+)</name>
        <dbReference type="ChEBI" id="CHEBI:58349"/>
    </ligand>
</feature>
<keyword evidence="9 11" id="KW-0560">Oxidoreductase</keyword>
<dbReference type="PANTHER" id="PTHR48467">
    <property type="entry name" value="GLUTAMATE SYNTHASE 1 [NADH], CHLOROPLASTIC-LIKE"/>
    <property type="match status" value="1"/>
</dbReference>
<dbReference type="Gene3D" id="3.40.50.720">
    <property type="entry name" value="NAD(P)-binding Rossmann-like Domain"/>
    <property type="match status" value="1"/>
</dbReference>
<protein>
    <recommendedName>
        <fullName evidence="5 11">NADPH:adrenodoxin oxidoreductase, mitochondrial</fullName>
        <ecNumber evidence="4 11">1.18.1.6</ecNumber>
    </recommendedName>
</protein>
<evidence type="ECO:0000256" key="5">
    <source>
        <dbReference type="ARBA" id="ARBA00016287"/>
    </source>
</evidence>
<evidence type="ECO:0000313" key="16">
    <source>
        <dbReference type="WBParaSite" id="PSAMB.scaffold3495size18043.g21766.t1"/>
    </source>
</evidence>
<evidence type="ECO:0000259" key="14">
    <source>
        <dbReference type="Pfam" id="PF07992"/>
    </source>
</evidence>
<evidence type="ECO:0000313" key="15">
    <source>
        <dbReference type="Proteomes" id="UP000887566"/>
    </source>
</evidence>